<dbReference type="Proteomes" id="UP001162885">
    <property type="component" value="Chromosome"/>
</dbReference>
<dbReference type="GO" id="GO:0003677">
    <property type="term" value="F:DNA binding"/>
    <property type="evidence" value="ECO:0007669"/>
    <property type="project" value="UniProtKB-KW"/>
</dbReference>
<accession>A0AAX3A6F6</accession>
<dbReference type="AlphaFoldDB" id="A0AAX3A6F6"/>
<dbReference type="PANTHER" id="PTHR30204">
    <property type="entry name" value="REDOX-CYCLING DRUG-SENSING TRANSCRIPTIONAL ACTIVATOR SOXR"/>
    <property type="match status" value="1"/>
</dbReference>
<evidence type="ECO:0000259" key="2">
    <source>
        <dbReference type="PROSITE" id="PS50937"/>
    </source>
</evidence>
<dbReference type="EMBL" id="CP060016">
    <property type="protein sequence ID" value="UNC02884.1"/>
    <property type="molecule type" value="Genomic_DNA"/>
</dbReference>
<feature type="domain" description="HTH merR-type" evidence="2">
    <location>
        <begin position="14"/>
        <end position="82"/>
    </location>
</feature>
<evidence type="ECO:0000313" key="3">
    <source>
        <dbReference type="EMBL" id="UNC02884.1"/>
    </source>
</evidence>
<dbReference type="InterPro" id="IPR009061">
    <property type="entry name" value="DNA-bd_dom_put_sf"/>
</dbReference>
<sequence>MDVQTDAEDVGLVEYRLEDLARISGVSARNIRAYRERGLLDSPRRVGRSAYYGERHLAQLTAISQLLAKGFNSAHIAEFFAGLRSGKDLPGALGIEASDWGRPKTLALNVDPADDDVRTLVDFGLLHIVDGAVEMSDPALAALVADAEDQRRCIRIIAHLARSTDAAIDRVAESVVDALSECRGGSSDTDLRELARAVVSVGLERSLRTGLATAD</sequence>
<dbReference type="PANTHER" id="PTHR30204:SF93">
    <property type="entry name" value="HTH MERR-TYPE DOMAIN-CONTAINING PROTEIN"/>
    <property type="match status" value="1"/>
</dbReference>
<proteinExistence type="predicted"/>
<dbReference type="SMART" id="SM00422">
    <property type="entry name" value="HTH_MERR"/>
    <property type="match status" value="1"/>
</dbReference>
<gene>
    <name evidence="3" type="ORF">H5U98_10010</name>
</gene>
<dbReference type="InterPro" id="IPR000551">
    <property type="entry name" value="MerR-type_HTH_dom"/>
</dbReference>
<evidence type="ECO:0000256" key="1">
    <source>
        <dbReference type="ARBA" id="ARBA00023125"/>
    </source>
</evidence>
<dbReference type="Pfam" id="PF13411">
    <property type="entry name" value="MerR_1"/>
    <property type="match status" value="1"/>
</dbReference>
<evidence type="ECO:0000313" key="4">
    <source>
        <dbReference type="Proteomes" id="UP001162885"/>
    </source>
</evidence>
<organism evidence="3 4">
    <name type="scientific">Mycolicibacterium boenickei</name>
    <dbReference type="NCBI Taxonomy" id="146017"/>
    <lineage>
        <taxon>Bacteria</taxon>
        <taxon>Bacillati</taxon>
        <taxon>Actinomycetota</taxon>
        <taxon>Actinomycetes</taxon>
        <taxon>Mycobacteriales</taxon>
        <taxon>Mycobacteriaceae</taxon>
        <taxon>Mycolicibacterium</taxon>
    </lineage>
</organism>
<protein>
    <submittedName>
        <fullName evidence="3">MerR family transcriptional regulator</fullName>
    </submittedName>
</protein>
<dbReference type="SUPFAM" id="SSF46955">
    <property type="entry name" value="Putative DNA-binding domain"/>
    <property type="match status" value="1"/>
</dbReference>
<dbReference type="InterPro" id="IPR047057">
    <property type="entry name" value="MerR_fam"/>
</dbReference>
<dbReference type="Gene3D" id="1.10.1660.10">
    <property type="match status" value="1"/>
</dbReference>
<keyword evidence="1" id="KW-0238">DNA-binding</keyword>
<dbReference type="PROSITE" id="PS50937">
    <property type="entry name" value="HTH_MERR_2"/>
    <property type="match status" value="1"/>
</dbReference>
<reference evidence="3 4" key="1">
    <citation type="journal article" date="2022" name="BMC Genomics">
        <title>Comparative genome analysis of mycobacteria focusing on tRNA and non-coding RNA.</title>
        <authorList>
            <person name="Behra P.R.K."/>
            <person name="Pettersson B.M.F."/>
            <person name="Ramesh M."/>
            <person name="Das S."/>
            <person name="Dasgupta S."/>
            <person name="Kirsebom L.A."/>
        </authorList>
    </citation>
    <scope>NUCLEOTIDE SEQUENCE [LARGE SCALE GENOMIC DNA]</scope>
    <source>
        <strain evidence="3 4">DSM 44677</strain>
    </source>
</reference>
<name>A0AAX3A6F6_9MYCO</name>
<dbReference type="GO" id="GO:0003700">
    <property type="term" value="F:DNA-binding transcription factor activity"/>
    <property type="evidence" value="ECO:0007669"/>
    <property type="project" value="InterPro"/>
</dbReference>